<evidence type="ECO:0000313" key="1">
    <source>
        <dbReference type="EMBL" id="RNA19850.1"/>
    </source>
</evidence>
<proteinExistence type="predicted"/>
<keyword evidence="2" id="KW-1185">Reference proteome</keyword>
<evidence type="ECO:0000313" key="2">
    <source>
        <dbReference type="Proteomes" id="UP000276133"/>
    </source>
</evidence>
<protein>
    <submittedName>
        <fullName evidence="1">Uncharacterized protein</fullName>
    </submittedName>
</protein>
<dbReference type="EMBL" id="REGN01003969">
    <property type="protein sequence ID" value="RNA19850.1"/>
    <property type="molecule type" value="Genomic_DNA"/>
</dbReference>
<name>A0A3M7R8K7_BRAPC</name>
<dbReference type="Proteomes" id="UP000276133">
    <property type="component" value="Unassembled WGS sequence"/>
</dbReference>
<dbReference type="AlphaFoldDB" id="A0A3M7R8K7"/>
<gene>
    <name evidence="1" type="ORF">BpHYR1_032998</name>
</gene>
<accession>A0A3M7R8K7</accession>
<organism evidence="1 2">
    <name type="scientific">Brachionus plicatilis</name>
    <name type="common">Marine rotifer</name>
    <name type="synonym">Brachionus muelleri</name>
    <dbReference type="NCBI Taxonomy" id="10195"/>
    <lineage>
        <taxon>Eukaryota</taxon>
        <taxon>Metazoa</taxon>
        <taxon>Spiralia</taxon>
        <taxon>Gnathifera</taxon>
        <taxon>Rotifera</taxon>
        <taxon>Eurotatoria</taxon>
        <taxon>Monogononta</taxon>
        <taxon>Pseudotrocha</taxon>
        <taxon>Ploima</taxon>
        <taxon>Brachionidae</taxon>
        <taxon>Brachionus</taxon>
    </lineage>
</organism>
<comment type="caution">
    <text evidence="1">The sequence shown here is derived from an EMBL/GenBank/DDBJ whole genome shotgun (WGS) entry which is preliminary data.</text>
</comment>
<reference evidence="1 2" key="1">
    <citation type="journal article" date="2018" name="Sci. Rep.">
        <title>Genomic signatures of local adaptation to the degree of environmental predictability in rotifers.</title>
        <authorList>
            <person name="Franch-Gras L."/>
            <person name="Hahn C."/>
            <person name="Garcia-Roger E.M."/>
            <person name="Carmona M.J."/>
            <person name="Serra M."/>
            <person name="Gomez A."/>
        </authorList>
    </citation>
    <scope>NUCLEOTIDE SEQUENCE [LARGE SCALE GENOMIC DNA]</scope>
    <source>
        <strain evidence="1">HYR1</strain>
    </source>
</reference>
<sequence>MKSFIQSSLYQGSKTVEAEPVTILPIVTKIIYPYRLTKNNVKLLTDNFPSYAIGNDKQCKGLNKEQ</sequence>